<comment type="caution">
    <text evidence="2">The sequence shown here is derived from an EMBL/GenBank/DDBJ whole genome shotgun (WGS) entry which is preliminary data.</text>
</comment>
<feature type="transmembrane region" description="Helical" evidence="1">
    <location>
        <begin position="89"/>
        <end position="113"/>
    </location>
</feature>
<dbReference type="EMBL" id="MFQN01000018">
    <property type="protein sequence ID" value="OGH74356.1"/>
    <property type="molecule type" value="Genomic_DNA"/>
</dbReference>
<dbReference type="AlphaFoldDB" id="A0A1F6MRS0"/>
<accession>A0A1F6MRS0</accession>
<keyword evidence="1" id="KW-0472">Membrane</keyword>
<organism evidence="2 3">
    <name type="scientific">Candidatus Magasanikbacteria bacterium RIFCSPLOWO2_12_FULL_43_12</name>
    <dbReference type="NCBI Taxonomy" id="1798692"/>
    <lineage>
        <taxon>Bacteria</taxon>
        <taxon>Candidatus Magasanikiibacteriota</taxon>
    </lineage>
</organism>
<gene>
    <name evidence="2" type="ORF">A3G00_04715</name>
</gene>
<dbReference type="STRING" id="1798692.A3G00_04715"/>
<evidence type="ECO:0000313" key="3">
    <source>
        <dbReference type="Proteomes" id="UP000178347"/>
    </source>
</evidence>
<keyword evidence="1" id="KW-1133">Transmembrane helix</keyword>
<sequence length="647" mass="71902">MPVKKNRQDTNAPQFTKIDLEIPAEEKPAAEPVKIRRRKITVEPEKKSGFGLPKKEEKKINRELREIYENDDGSMPDMSDFKTKKRGRFSAFVTLLIACVFLGAVAWAGFFVFQPSAGFKEKDVVLSVAGEEEIVYGQEINYRIRYRNNQGASLAKVILQVRYPEGFVFTDSSQAPSNEKKDEWDLGTLNKQDSGYIDIRGKLYGSLGDKQSLRAFLNYTPENFSSEFQAVAAFNTEIKEAPLAITVFGPTEASAGSEVEFKIDLENKIETDLPALFLAIEPVGGFNKTTSTLSSVPDDQYRWDLSGWQDGQILVRGKFNPAIGDENVEMVFRLLGEKPGSNAADLYIVYATKALVKMLKTDLSASVAINGAMDNLSVQPGENLNTSLIIKNGGQSAIKNLRVKLVYETPSFDNKSLLDWKKIDDANDGAITGEQINDQTRRGAITWADKQLPSLKQLDSGKEVLLDLKIPLKNAVDLDLTKFVGYSITAMVEVKYQDGAETKIISGNKINLTVNSDLWLTVSDKVVEDAQGVKGQEMHSVSWVLNNTFHDLKNIELRADIYNIDWLPEEAQVVPAGKFEWDKANTEVVWKIETIPTSVDVLALQFGLVLKNKNSSQTNLTSKVKITAEDTVTGQQIILSGDEVLLN</sequence>
<evidence type="ECO:0000313" key="2">
    <source>
        <dbReference type="EMBL" id="OGH74356.1"/>
    </source>
</evidence>
<name>A0A1F6MRS0_9BACT</name>
<reference evidence="2 3" key="1">
    <citation type="journal article" date="2016" name="Nat. Commun.">
        <title>Thousands of microbial genomes shed light on interconnected biogeochemical processes in an aquifer system.</title>
        <authorList>
            <person name="Anantharaman K."/>
            <person name="Brown C.T."/>
            <person name="Hug L.A."/>
            <person name="Sharon I."/>
            <person name="Castelle C.J."/>
            <person name="Probst A.J."/>
            <person name="Thomas B.C."/>
            <person name="Singh A."/>
            <person name="Wilkins M.J."/>
            <person name="Karaoz U."/>
            <person name="Brodie E.L."/>
            <person name="Williams K.H."/>
            <person name="Hubbard S.S."/>
            <person name="Banfield J.F."/>
        </authorList>
    </citation>
    <scope>NUCLEOTIDE SEQUENCE [LARGE SCALE GENOMIC DNA]</scope>
</reference>
<keyword evidence="1" id="KW-0812">Transmembrane</keyword>
<evidence type="ECO:0000256" key="1">
    <source>
        <dbReference type="SAM" id="Phobius"/>
    </source>
</evidence>
<dbReference type="Proteomes" id="UP000178347">
    <property type="component" value="Unassembled WGS sequence"/>
</dbReference>
<protein>
    <submittedName>
        <fullName evidence="2">Uncharacterized protein</fullName>
    </submittedName>
</protein>
<proteinExistence type="predicted"/>